<name>A0ABX5QGH0_9MICO</name>
<dbReference type="CDD" id="cd16841">
    <property type="entry name" value="RraA_family"/>
    <property type="match status" value="1"/>
</dbReference>
<comment type="catalytic activity">
    <reaction evidence="1">
        <text>4-hydroxy-4-methyl-2-oxoglutarate = 2 pyruvate</text>
        <dbReference type="Rhea" id="RHEA:22748"/>
        <dbReference type="ChEBI" id="CHEBI:15361"/>
        <dbReference type="ChEBI" id="CHEBI:58276"/>
        <dbReference type="EC" id="4.1.3.17"/>
    </reaction>
</comment>
<evidence type="ECO:0000256" key="11">
    <source>
        <dbReference type="ARBA" id="ARBA00032305"/>
    </source>
</evidence>
<dbReference type="InterPro" id="IPR005493">
    <property type="entry name" value="RraA/RraA-like"/>
</dbReference>
<comment type="cofactor">
    <cofactor evidence="2">
        <name>a divalent metal cation</name>
        <dbReference type="ChEBI" id="CHEBI:60240"/>
    </cofactor>
</comment>
<sequence length="229" mass="23499">MFFHTGSTPNGLPDELRAKLERLSFPTLGHYLEEGFVDPDVRRIVAAGGRVVGTAFTVRTTATDSTALHHAAGMIEPGQVLVLDTGGDRRHAPPLGEVVAAQLVARGAAGAVVDGVVTDVDEIERLGLTVHARGTSMLTTKLHGIDAGGVNVPVTCGGAVVRPGDAVLADANGVLAVPVDVLERIVDIALQDDAEEPELVAELRAGAPLGSLTGASETVDALLASDTPQ</sequence>
<organism evidence="13 14">
    <name type="scientific">Leucobacter muris</name>
    <dbReference type="NCBI Taxonomy" id="1935379"/>
    <lineage>
        <taxon>Bacteria</taxon>
        <taxon>Bacillati</taxon>
        <taxon>Actinomycetota</taxon>
        <taxon>Actinomycetes</taxon>
        <taxon>Micrococcales</taxon>
        <taxon>Microbacteriaceae</taxon>
        <taxon>Leucobacter</taxon>
    </lineage>
</organism>
<evidence type="ECO:0000313" key="14">
    <source>
        <dbReference type="Proteomes" id="UP000285768"/>
    </source>
</evidence>
<proteinExistence type="inferred from homology"/>
<evidence type="ECO:0000256" key="4">
    <source>
        <dbReference type="ARBA" id="ARBA00011233"/>
    </source>
</evidence>
<gene>
    <name evidence="13" type="ORF">Leucomu_09870</name>
</gene>
<comment type="catalytic activity">
    <reaction evidence="12">
        <text>oxaloacetate + H(+) = pyruvate + CO2</text>
        <dbReference type="Rhea" id="RHEA:15641"/>
        <dbReference type="ChEBI" id="CHEBI:15361"/>
        <dbReference type="ChEBI" id="CHEBI:15378"/>
        <dbReference type="ChEBI" id="CHEBI:16452"/>
        <dbReference type="ChEBI" id="CHEBI:16526"/>
        <dbReference type="EC" id="4.1.1.112"/>
    </reaction>
</comment>
<dbReference type="SUPFAM" id="SSF89562">
    <property type="entry name" value="RraA-like"/>
    <property type="match status" value="1"/>
</dbReference>
<dbReference type="Proteomes" id="UP000285768">
    <property type="component" value="Chromosome"/>
</dbReference>
<reference evidence="13 14" key="1">
    <citation type="submission" date="2019-01" db="EMBL/GenBank/DDBJ databases">
        <title>Leucobacter muris sp. nov. isolated from the nose of a laboratory mouse.</title>
        <authorList>
            <person name="Benga L."/>
            <person name="Sproeer C."/>
            <person name="Schumann P."/>
            <person name="Verbarg S."/>
            <person name="Bunk B."/>
            <person name="Engelhardt E."/>
            <person name="Benten P.M."/>
            <person name="Sager M."/>
        </authorList>
    </citation>
    <scope>NUCLEOTIDE SEQUENCE [LARGE SCALE GENOMIC DNA]</scope>
    <source>
        <strain evidence="13 14">DSM 101948</strain>
    </source>
</reference>
<evidence type="ECO:0000256" key="7">
    <source>
        <dbReference type="ARBA" id="ARBA00016549"/>
    </source>
</evidence>
<evidence type="ECO:0000256" key="9">
    <source>
        <dbReference type="ARBA" id="ARBA00029596"/>
    </source>
</evidence>
<dbReference type="EMBL" id="CP035037">
    <property type="protein sequence ID" value="QAB18186.1"/>
    <property type="molecule type" value="Genomic_DNA"/>
</dbReference>
<dbReference type="Gene3D" id="3.50.30.40">
    <property type="entry name" value="Ribonuclease E inhibitor RraA/RraA-like"/>
    <property type="match status" value="1"/>
</dbReference>
<evidence type="ECO:0000256" key="8">
    <source>
        <dbReference type="ARBA" id="ARBA00025046"/>
    </source>
</evidence>
<comment type="function">
    <text evidence="8">Catalyzes the aldol cleavage of 4-hydroxy-4-methyl-2-oxoglutarate (HMG) into 2 molecules of pyruvate. Also contains a secondary oxaloacetate (OAA) decarboxylase activity due to the common pyruvate enolate transition state formed following C-C bond cleavage in the retro-aldol and decarboxylation reactions.</text>
</comment>
<evidence type="ECO:0000256" key="5">
    <source>
        <dbReference type="ARBA" id="ARBA00012213"/>
    </source>
</evidence>
<dbReference type="InterPro" id="IPR036704">
    <property type="entry name" value="RraA/RraA-like_sf"/>
</dbReference>
<evidence type="ECO:0000256" key="10">
    <source>
        <dbReference type="ARBA" id="ARBA00030169"/>
    </source>
</evidence>
<evidence type="ECO:0000256" key="1">
    <source>
        <dbReference type="ARBA" id="ARBA00001342"/>
    </source>
</evidence>
<evidence type="ECO:0000256" key="6">
    <source>
        <dbReference type="ARBA" id="ARBA00012947"/>
    </source>
</evidence>
<comment type="similarity">
    <text evidence="3">Belongs to the class II aldolase/RraA-like family.</text>
</comment>
<keyword evidence="14" id="KW-1185">Reference proteome</keyword>
<comment type="subunit">
    <text evidence="4">Homotrimer.</text>
</comment>
<dbReference type="Pfam" id="PF03737">
    <property type="entry name" value="RraA-like"/>
    <property type="match status" value="1"/>
</dbReference>
<dbReference type="RefSeq" id="WP_128387114.1">
    <property type="nucleotide sequence ID" value="NZ_CP035037.1"/>
</dbReference>
<dbReference type="EC" id="4.1.3.17" evidence="5"/>
<evidence type="ECO:0000256" key="12">
    <source>
        <dbReference type="ARBA" id="ARBA00047973"/>
    </source>
</evidence>
<evidence type="ECO:0000256" key="3">
    <source>
        <dbReference type="ARBA" id="ARBA00008621"/>
    </source>
</evidence>
<evidence type="ECO:0000256" key="2">
    <source>
        <dbReference type="ARBA" id="ARBA00001968"/>
    </source>
</evidence>
<accession>A0ABX5QGH0</accession>
<dbReference type="EC" id="4.1.1.112" evidence="6"/>
<dbReference type="PANTHER" id="PTHR33254:SF4">
    <property type="entry name" value="4-HYDROXY-4-METHYL-2-OXOGLUTARATE ALDOLASE 3-RELATED"/>
    <property type="match status" value="1"/>
</dbReference>
<evidence type="ECO:0000313" key="13">
    <source>
        <dbReference type="EMBL" id="QAB18186.1"/>
    </source>
</evidence>
<dbReference type="PANTHER" id="PTHR33254">
    <property type="entry name" value="4-HYDROXY-4-METHYL-2-OXOGLUTARATE ALDOLASE 3-RELATED"/>
    <property type="match status" value="1"/>
</dbReference>
<protein>
    <recommendedName>
        <fullName evidence="7">Putative 4-hydroxy-4-methyl-2-oxoglutarate aldolase</fullName>
        <ecNumber evidence="6">4.1.1.112</ecNumber>
        <ecNumber evidence="5">4.1.3.17</ecNumber>
    </recommendedName>
    <alternativeName>
        <fullName evidence="11">Oxaloacetate decarboxylase</fullName>
    </alternativeName>
    <alternativeName>
        <fullName evidence="9">Regulator of ribonuclease activity homolog</fullName>
    </alternativeName>
    <alternativeName>
        <fullName evidence="10">RraA-like protein</fullName>
    </alternativeName>
</protein>